<keyword evidence="3" id="KW-1185">Reference proteome</keyword>
<evidence type="ECO:0000313" key="3">
    <source>
        <dbReference type="Proteomes" id="UP000296352"/>
    </source>
</evidence>
<dbReference type="OrthoDB" id="4510758at2"/>
<gene>
    <name evidence="2" type="primary">fbpA1</name>
    <name evidence="2" type="ORF">CENDO_01385</name>
</gene>
<dbReference type="PANTHER" id="PTHR48098:SF1">
    <property type="entry name" value="DIACYLGLYCEROL ACYLTRANSFERASE_MYCOLYLTRANSFERASE AG85A"/>
    <property type="match status" value="1"/>
</dbReference>
<dbReference type="AlphaFoldDB" id="A0A4P7QDU0"/>
<dbReference type="InterPro" id="IPR000801">
    <property type="entry name" value="Esterase-like"/>
</dbReference>
<dbReference type="InterPro" id="IPR050583">
    <property type="entry name" value="Mycobacterial_A85_antigen"/>
</dbReference>
<dbReference type="EMBL" id="CP039247">
    <property type="protein sequence ID" value="QCB27579.1"/>
    <property type="molecule type" value="Genomic_DNA"/>
</dbReference>
<dbReference type="Proteomes" id="UP000296352">
    <property type="component" value="Chromosome"/>
</dbReference>
<keyword evidence="1" id="KW-0732">Signal</keyword>
<dbReference type="EC" id="2.3.1.122" evidence="2"/>
<keyword evidence="2" id="KW-0012">Acyltransferase</keyword>
<dbReference type="PANTHER" id="PTHR48098">
    <property type="entry name" value="ENTEROCHELIN ESTERASE-RELATED"/>
    <property type="match status" value="1"/>
</dbReference>
<sequence length="360" mass="38638" precursor="true">MKKRLGTIIASVAVAGSLALAPAATAANLTPQQVAGSQALSTVSPLEATPEVADSAWYKQFANDDRVMKLQATSPAMNGRVVPLAVIPAGEANRPTIYLLNGAGGAEQDMDWTVMSQVVDFYSDLKVNVVIPQAGAFSYYTDWKQDPNGTYLKGPQKWETFLTKELPGPIERHLQANNKRAVAGMSMSATSALLFAQHNPGFYDAVGSFAGCAATADPATYEFTRLTVNRGGGQPEQMWGRQGSATNRWNDALINAAKLRGTELYISSGSGLAGKTDMPSYYTAQGIEPVPAVLGAATLQIEGGAIEAAVNHCTHNLKAKLDKNGIPADYNFRNVGTHSWPGWREDIEKSWATFWRAFYA</sequence>
<dbReference type="InterPro" id="IPR029058">
    <property type="entry name" value="AB_hydrolase_fold"/>
</dbReference>
<dbReference type="Gene3D" id="3.40.50.1820">
    <property type="entry name" value="alpha/beta hydrolase"/>
    <property type="match status" value="1"/>
</dbReference>
<name>A0A4P7QDU0_9CORY</name>
<accession>A0A4P7QDU0</accession>
<evidence type="ECO:0000313" key="2">
    <source>
        <dbReference type="EMBL" id="QCB27579.1"/>
    </source>
</evidence>
<dbReference type="RefSeq" id="WP_136140430.1">
    <property type="nucleotide sequence ID" value="NZ_CP039247.1"/>
</dbReference>
<dbReference type="SUPFAM" id="SSF53474">
    <property type="entry name" value="alpha/beta-Hydrolases"/>
    <property type="match status" value="1"/>
</dbReference>
<dbReference type="Pfam" id="PF00756">
    <property type="entry name" value="Esterase"/>
    <property type="match status" value="1"/>
</dbReference>
<reference evidence="2 3" key="1">
    <citation type="submission" date="2019-04" db="EMBL/GenBank/DDBJ databases">
        <title>Corynebacterium endometrii sp. nov., isolated from the uterus of a cow with endometritis.</title>
        <authorList>
            <person name="Ballas P."/>
            <person name="Ruckert C."/>
            <person name="Wagener K."/>
            <person name="Drillich M."/>
            <person name="Kaempfer P."/>
            <person name="Busse H.-J."/>
            <person name="Ehling-Schulz M."/>
        </authorList>
    </citation>
    <scope>NUCLEOTIDE SEQUENCE [LARGE SCALE GENOMIC DNA]</scope>
    <source>
        <strain evidence="2 3">LMM-1653</strain>
    </source>
</reference>
<dbReference type="KEGG" id="cee:CENDO_01385"/>
<evidence type="ECO:0000256" key="1">
    <source>
        <dbReference type="SAM" id="SignalP"/>
    </source>
</evidence>
<protein>
    <submittedName>
        <fullName evidence="2">Diacylglycerol acyltransferase/mycolyltransferase Ag85A</fullName>
        <ecNumber evidence="2">2.3.1.122</ecNumber>
    </submittedName>
</protein>
<proteinExistence type="predicted"/>
<keyword evidence="2" id="KW-0808">Transferase</keyword>
<organism evidence="2 3">
    <name type="scientific">Corynebacterium endometrii</name>
    <dbReference type="NCBI Taxonomy" id="2488819"/>
    <lineage>
        <taxon>Bacteria</taxon>
        <taxon>Bacillati</taxon>
        <taxon>Actinomycetota</taxon>
        <taxon>Actinomycetes</taxon>
        <taxon>Mycobacteriales</taxon>
        <taxon>Corynebacteriaceae</taxon>
        <taxon>Corynebacterium</taxon>
    </lineage>
</organism>
<feature type="chain" id="PRO_5020442581" evidence="1">
    <location>
        <begin position="27"/>
        <end position="360"/>
    </location>
</feature>
<dbReference type="GO" id="GO:0050348">
    <property type="term" value="F:trehalose O-mycolyltransferase activity"/>
    <property type="evidence" value="ECO:0007669"/>
    <property type="project" value="UniProtKB-EC"/>
</dbReference>
<feature type="signal peptide" evidence="1">
    <location>
        <begin position="1"/>
        <end position="26"/>
    </location>
</feature>